<organism evidence="1 2">
    <name type="scientific">Methylobacterium radiotolerans</name>
    <dbReference type="NCBI Taxonomy" id="31998"/>
    <lineage>
        <taxon>Bacteria</taxon>
        <taxon>Pseudomonadati</taxon>
        <taxon>Pseudomonadota</taxon>
        <taxon>Alphaproteobacteria</taxon>
        <taxon>Hyphomicrobiales</taxon>
        <taxon>Methylobacteriaceae</taxon>
        <taxon>Methylobacterium</taxon>
    </lineage>
</organism>
<comment type="caution">
    <text evidence="1">The sequence shown here is derived from an EMBL/GenBank/DDBJ whole genome shotgun (WGS) entry which is preliminary data.</text>
</comment>
<dbReference type="Proteomes" id="UP001549119">
    <property type="component" value="Unassembled WGS sequence"/>
</dbReference>
<protein>
    <submittedName>
        <fullName evidence="1">Uncharacterized protein</fullName>
    </submittedName>
</protein>
<reference evidence="1 2" key="1">
    <citation type="submission" date="2024-06" db="EMBL/GenBank/DDBJ databases">
        <title>Genomics of switchgrass bacterial isolates.</title>
        <authorList>
            <person name="Shade A."/>
        </authorList>
    </citation>
    <scope>NUCLEOTIDE SEQUENCE [LARGE SCALE GENOMIC DNA]</scope>
    <source>
        <strain evidence="1 2">PvP084</strain>
    </source>
</reference>
<gene>
    <name evidence="1" type="ORF">ABIC20_004862</name>
</gene>
<sequence length="76" mass="8114">MRRKISATSNSVNSMPHSCAIAGRCSAALVEPPEAATTVAAFSRALRVTMSRGRMRFSRSSITFSPAVAQNLSRIS</sequence>
<proteinExistence type="predicted"/>
<dbReference type="EMBL" id="JBEPNW010000002">
    <property type="protein sequence ID" value="MET3867553.1"/>
    <property type="molecule type" value="Genomic_DNA"/>
</dbReference>
<evidence type="ECO:0000313" key="2">
    <source>
        <dbReference type="Proteomes" id="UP001549119"/>
    </source>
</evidence>
<accession>A0ABV2NM61</accession>
<evidence type="ECO:0000313" key="1">
    <source>
        <dbReference type="EMBL" id="MET3867553.1"/>
    </source>
</evidence>
<name>A0ABV2NM61_9HYPH</name>
<keyword evidence="2" id="KW-1185">Reference proteome</keyword>